<feature type="domain" description="Outer membrane protein beta-barrel" evidence="3">
    <location>
        <begin position="6"/>
        <end position="243"/>
    </location>
</feature>
<reference evidence="5" key="1">
    <citation type="submission" date="2016-11" db="EMBL/GenBank/DDBJ databases">
        <authorList>
            <person name="Varghese N."/>
            <person name="Submissions S."/>
        </authorList>
    </citation>
    <scope>NUCLEOTIDE SEQUENCE [LARGE SCALE GENOMIC DNA]</scope>
    <source>
        <strain evidence="5">DSM 18829</strain>
    </source>
</reference>
<accession>A0A1M6ABX5</accession>
<gene>
    <name evidence="4" type="ORF">SAMN05444363_0134</name>
</gene>
<proteinExistence type="predicted"/>
<feature type="chain" id="PRO_5013133165" evidence="2">
    <location>
        <begin position="20"/>
        <end position="316"/>
    </location>
</feature>
<dbReference type="SUPFAM" id="SSF56925">
    <property type="entry name" value="OMPA-like"/>
    <property type="match status" value="1"/>
</dbReference>
<evidence type="ECO:0000259" key="3">
    <source>
        <dbReference type="Pfam" id="PF13505"/>
    </source>
</evidence>
<dbReference type="OrthoDB" id="1322659at2"/>
<keyword evidence="5" id="KW-1185">Reference proteome</keyword>
<evidence type="ECO:0000313" key="4">
    <source>
        <dbReference type="EMBL" id="SHI34024.1"/>
    </source>
</evidence>
<keyword evidence="1 2" id="KW-0732">Signal</keyword>
<protein>
    <submittedName>
        <fullName evidence="4">Outer membrane protein beta-barrel domain-containing protein</fullName>
    </submittedName>
</protein>
<evidence type="ECO:0000313" key="5">
    <source>
        <dbReference type="Proteomes" id="UP000184488"/>
    </source>
</evidence>
<organism evidence="4 5">
    <name type="scientific">Flavobacterium terrae</name>
    <dbReference type="NCBI Taxonomy" id="415425"/>
    <lineage>
        <taxon>Bacteria</taxon>
        <taxon>Pseudomonadati</taxon>
        <taxon>Bacteroidota</taxon>
        <taxon>Flavobacteriia</taxon>
        <taxon>Flavobacteriales</taxon>
        <taxon>Flavobacteriaceae</taxon>
        <taxon>Flavobacterium</taxon>
    </lineage>
</organism>
<feature type="signal peptide" evidence="2">
    <location>
        <begin position="1"/>
        <end position="19"/>
    </location>
</feature>
<name>A0A1M6ABX5_9FLAO</name>
<evidence type="ECO:0000256" key="1">
    <source>
        <dbReference type="ARBA" id="ARBA00022729"/>
    </source>
</evidence>
<dbReference type="STRING" id="415425.SAMN05444363_0134"/>
<dbReference type="RefSeq" id="WP_073307604.1">
    <property type="nucleotide sequence ID" value="NZ_FQZI01000001.1"/>
</dbReference>
<dbReference type="InterPro" id="IPR027385">
    <property type="entry name" value="Beta-barrel_OMP"/>
</dbReference>
<dbReference type="Pfam" id="PF13505">
    <property type="entry name" value="OMP_b-brl"/>
    <property type="match status" value="1"/>
</dbReference>
<evidence type="ECO:0000256" key="2">
    <source>
        <dbReference type="SAM" id="SignalP"/>
    </source>
</evidence>
<dbReference type="Gene3D" id="2.40.160.20">
    <property type="match status" value="1"/>
</dbReference>
<sequence>MIKKLLFAGIMAFSATMVAQTTEESTVTGKKGFYFKAGGSYFFQTVATEFPTVNGHEAKEEVYNSDGTELLSSKSITGSFGEGFRTNLGVGYRFTERLAFEMGIHYYIGNSRKMASYTNLEDGNTQVAPGVFVPTVITFQSKGQIKALDLSPSLVLNLGETKGFEPYTKVGVIVPVYGFLEIKTDATKSTTSGTKLADVYKRDVVKPNPTVGFMAALGTSYKLSGKLSLYGEVEYRNFTVHGKTKETKDYVVNGQDRLSTLPYSEIHTNYVNHLDTNSNNPETNSTGYNTNNAKDELSSYVGISGVGLTFGIRYDL</sequence>
<dbReference type="Proteomes" id="UP000184488">
    <property type="component" value="Unassembled WGS sequence"/>
</dbReference>
<dbReference type="AlphaFoldDB" id="A0A1M6ABX5"/>
<dbReference type="InterPro" id="IPR011250">
    <property type="entry name" value="OMP/PagP_B-barrel"/>
</dbReference>
<dbReference type="EMBL" id="FQZI01000001">
    <property type="protein sequence ID" value="SHI34024.1"/>
    <property type="molecule type" value="Genomic_DNA"/>
</dbReference>